<dbReference type="AlphaFoldDB" id="A0A3R6WHH2"/>
<evidence type="ECO:0000313" key="3">
    <source>
        <dbReference type="EMBL" id="RHY81154.1"/>
    </source>
</evidence>
<dbReference type="PANTHER" id="PTHR31827:SF1">
    <property type="entry name" value="EMB|CAB89363.1"/>
    <property type="match status" value="1"/>
</dbReference>
<feature type="region of interest" description="Disordered" evidence="1">
    <location>
        <begin position="97"/>
        <end position="124"/>
    </location>
</feature>
<evidence type="ECO:0000256" key="1">
    <source>
        <dbReference type="SAM" id="MobiDB-lite"/>
    </source>
</evidence>
<reference evidence="3 4" key="1">
    <citation type="submission" date="2018-08" db="EMBL/GenBank/DDBJ databases">
        <title>Aphanomyces genome sequencing and annotation.</title>
        <authorList>
            <person name="Minardi D."/>
            <person name="Oidtmann B."/>
            <person name="Van Der Giezen M."/>
            <person name="Studholme D.J."/>
        </authorList>
    </citation>
    <scope>NUCLEOTIDE SEQUENCE [LARGE SCALE GENOMIC DNA]</scope>
    <source>
        <strain evidence="3 4">Sv</strain>
    </source>
</reference>
<dbReference type="PANTHER" id="PTHR31827">
    <property type="entry name" value="EMB|CAB89363.1"/>
    <property type="match status" value="1"/>
</dbReference>
<dbReference type="EMBL" id="QUTG01008279">
    <property type="protein sequence ID" value="RHY81154.1"/>
    <property type="molecule type" value="Genomic_DNA"/>
</dbReference>
<name>A0A3R6WHH2_APHAT</name>
<proteinExistence type="predicted"/>
<dbReference type="Pfam" id="PF24906">
    <property type="entry name" value="Zf_WRKY19"/>
    <property type="match status" value="4"/>
</dbReference>
<dbReference type="Proteomes" id="UP000285712">
    <property type="component" value="Unassembled WGS sequence"/>
</dbReference>
<dbReference type="VEuPathDB" id="FungiDB:H257_06906"/>
<feature type="domain" description="WRKY19-like zinc finger" evidence="2">
    <location>
        <begin position="176"/>
        <end position="199"/>
    </location>
</feature>
<dbReference type="InterPro" id="IPR056866">
    <property type="entry name" value="Znf_WRKY19"/>
</dbReference>
<feature type="domain" description="WRKY19-like zinc finger" evidence="2">
    <location>
        <begin position="200"/>
        <end position="223"/>
    </location>
</feature>
<feature type="domain" description="WRKY19-like zinc finger" evidence="2">
    <location>
        <begin position="224"/>
        <end position="247"/>
    </location>
</feature>
<protein>
    <recommendedName>
        <fullName evidence="2">WRKY19-like zinc finger domain-containing protein</fullName>
    </recommendedName>
</protein>
<evidence type="ECO:0000313" key="4">
    <source>
        <dbReference type="Proteomes" id="UP000285712"/>
    </source>
</evidence>
<comment type="caution">
    <text evidence="3">The sequence shown here is derived from an EMBL/GenBank/DDBJ whole genome shotgun (WGS) entry which is preliminary data.</text>
</comment>
<gene>
    <name evidence="3" type="ORF">DYB35_006116</name>
</gene>
<feature type="compositionally biased region" description="Basic residues" evidence="1">
    <location>
        <begin position="102"/>
        <end position="122"/>
    </location>
</feature>
<organism evidence="3 4">
    <name type="scientific">Aphanomyces astaci</name>
    <name type="common">Crayfish plague agent</name>
    <dbReference type="NCBI Taxonomy" id="112090"/>
    <lineage>
        <taxon>Eukaryota</taxon>
        <taxon>Sar</taxon>
        <taxon>Stramenopiles</taxon>
        <taxon>Oomycota</taxon>
        <taxon>Saprolegniomycetes</taxon>
        <taxon>Saprolegniales</taxon>
        <taxon>Verrucalvaceae</taxon>
        <taxon>Aphanomyces</taxon>
    </lineage>
</organism>
<evidence type="ECO:0000259" key="2">
    <source>
        <dbReference type="Pfam" id="PF24906"/>
    </source>
</evidence>
<sequence>MTAWLDPGFLQTVSTSVGVLNDPWDMFHSEPSSSVLDKDCFSIDLDLSEALLYDPIPYHMTNNASFTPPAFNHRTGIAFHAAMVPSPVPKIEPVEATSAAAAHHHHHQQQQQHHHHQQQHHHQPLEITGQCLKHQCHNSIGYRGFCKDHGGARKCRIVGCPKGSQGRNLCIAHGGGKRCKVENCPKSAQSHGLCKGHGGGARCTFANCNKSSQGGGFCRKHGGGKRCDVPKCKNSAQRGNFCAKHGGSKACQADNCARTDRGGGYCELHRHYKVLRLTKKLQDEMAAV</sequence>
<feature type="domain" description="WRKY19-like zinc finger" evidence="2">
    <location>
        <begin position="153"/>
        <end position="175"/>
    </location>
</feature>
<accession>A0A3R6WHH2</accession>